<dbReference type="UniPathway" id="UPA00138"/>
<comment type="pathway">
    <text evidence="1 8 9">Carbohydrate degradation; glycolysis; D-glyceraldehyde 3-phosphate and glycerone phosphate from D-glucose: step 2/4.</text>
</comment>
<dbReference type="PRINTS" id="PR00662">
    <property type="entry name" value="G6PISOMERASE"/>
</dbReference>
<dbReference type="PANTHER" id="PTHR11469">
    <property type="entry name" value="GLUCOSE-6-PHOSPHATE ISOMERASE"/>
    <property type="match status" value="1"/>
</dbReference>
<dbReference type="OrthoDB" id="140919at2"/>
<evidence type="ECO:0000256" key="9">
    <source>
        <dbReference type="RuleBase" id="RU000612"/>
    </source>
</evidence>
<dbReference type="PROSITE" id="PS00765">
    <property type="entry name" value="P_GLUCOSE_ISOMERASE_1"/>
    <property type="match status" value="1"/>
</dbReference>
<dbReference type="Gene3D" id="1.10.1390.10">
    <property type="match status" value="1"/>
</dbReference>
<evidence type="ECO:0000256" key="1">
    <source>
        <dbReference type="ARBA" id="ARBA00004926"/>
    </source>
</evidence>
<dbReference type="AlphaFoldDB" id="A0A4R8IMQ1"/>
<comment type="function">
    <text evidence="8">Catalyzes the reversible isomerization of glucose-6-phosphate to fructose-6-phosphate.</text>
</comment>
<dbReference type="Proteomes" id="UP000294914">
    <property type="component" value="Unassembled WGS sequence"/>
</dbReference>
<reference evidence="10 11" key="1">
    <citation type="submission" date="2019-03" db="EMBL/GenBank/DDBJ databases">
        <title>Genomic Encyclopedia of Type Strains, Phase IV (KMG-IV): sequencing the most valuable type-strain genomes for metagenomic binning, comparative biology and taxonomic classification.</title>
        <authorList>
            <person name="Goeker M."/>
        </authorList>
    </citation>
    <scope>NUCLEOTIDE SEQUENCE [LARGE SCALE GENOMIC DNA]</scope>
    <source>
        <strain evidence="10 11">DSM 16326</strain>
    </source>
</reference>
<keyword evidence="4 8" id="KW-0963">Cytoplasm</keyword>
<feature type="active site" evidence="8">
    <location>
        <position position="519"/>
    </location>
</feature>
<dbReference type="GO" id="GO:0097367">
    <property type="term" value="F:carbohydrate derivative binding"/>
    <property type="evidence" value="ECO:0007669"/>
    <property type="project" value="InterPro"/>
</dbReference>
<comment type="similarity">
    <text evidence="2 8 9">Belongs to the GPI family.</text>
</comment>
<organism evidence="10 11">
    <name type="scientific">Thiohalophilus thiocyanatoxydans</name>
    <dbReference type="NCBI Taxonomy" id="381308"/>
    <lineage>
        <taxon>Bacteria</taxon>
        <taxon>Pseudomonadati</taxon>
        <taxon>Pseudomonadota</taxon>
        <taxon>Gammaproteobacteria</taxon>
        <taxon>Thiohalomonadales</taxon>
        <taxon>Thiohalophilaceae</taxon>
        <taxon>Thiohalophilus</taxon>
    </lineage>
</organism>
<comment type="caution">
    <text evidence="10">The sequence shown here is derived from an EMBL/GenBank/DDBJ whole genome shotgun (WGS) entry which is preliminary data.</text>
</comment>
<dbReference type="Gene3D" id="3.40.50.10490">
    <property type="entry name" value="Glucose-6-phosphate isomerase like protein, domain 1"/>
    <property type="match status" value="2"/>
</dbReference>
<dbReference type="EMBL" id="SOQX01000003">
    <property type="protein sequence ID" value="TDY01718.1"/>
    <property type="molecule type" value="Genomic_DNA"/>
</dbReference>
<protein>
    <recommendedName>
        <fullName evidence="8">Glucose-6-phosphate isomerase</fullName>
        <shortName evidence="8">GPI</shortName>
        <ecNumber evidence="8">5.3.1.9</ecNumber>
    </recommendedName>
    <alternativeName>
        <fullName evidence="8">Phosphoglucose isomerase</fullName>
        <shortName evidence="8">PGI</shortName>
    </alternativeName>
    <alternativeName>
        <fullName evidence="8">Phosphohexose isomerase</fullName>
        <shortName evidence="8">PHI</shortName>
    </alternativeName>
</protein>
<evidence type="ECO:0000256" key="7">
    <source>
        <dbReference type="ARBA" id="ARBA00029321"/>
    </source>
</evidence>
<comment type="pathway">
    <text evidence="8">Carbohydrate biosynthesis; gluconeogenesis.</text>
</comment>
<dbReference type="InterPro" id="IPR035482">
    <property type="entry name" value="SIS_PGI_2"/>
</dbReference>
<keyword evidence="11" id="KW-1185">Reference proteome</keyword>
<evidence type="ECO:0000256" key="4">
    <source>
        <dbReference type="ARBA" id="ARBA00022490"/>
    </source>
</evidence>
<dbReference type="CDD" id="cd05015">
    <property type="entry name" value="SIS_PGI_1"/>
    <property type="match status" value="1"/>
</dbReference>
<keyword evidence="5 8" id="KW-0324">Glycolysis</keyword>
<evidence type="ECO:0000313" key="10">
    <source>
        <dbReference type="EMBL" id="TDY01718.1"/>
    </source>
</evidence>
<dbReference type="HAMAP" id="MF_00473">
    <property type="entry name" value="G6P_isomerase"/>
    <property type="match status" value="1"/>
</dbReference>
<feature type="active site" description="Proton donor" evidence="8">
    <location>
        <position position="359"/>
    </location>
</feature>
<dbReference type="FunFam" id="3.40.50.10490:FF:000018">
    <property type="entry name" value="Glucose-6-phosphate isomerase"/>
    <property type="match status" value="1"/>
</dbReference>
<evidence type="ECO:0000256" key="3">
    <source>
        <dbReference type="ARBA" id="ARBA00022432"/>
    </source>
</evidence>
<feature type="active site" evidence="8">
    <location>
        <position position="391"/>
    </location>
</feature>
<dbReference type="InterPro" id="IPR018189">
    <property type="entry name" value="Phosphoglucose_isomerase_CS"/>
</dbReference>
<evidence type="ECO:0000256" key="8">
    <source>
        <dbReference type="HAMAP-Rule" id="MF_00473"/>
    </source>
</evidence>
<proteinExistence type="inferred from homology"/>
<keyword evidence="6 8" id="KW-0413">Isomerase</keyword>
<dbReference type="PROSITE" id="PS51463">
    <property type="entry name" value="P_GLUCOSE_ISOMERASE_3"/>
    <property type="match status" value="1"/>
</dbReference>
<dbReference type="NCBIfam" id="NF001211">
    <property type="entry name" value="PRK00179.1"/>
    <property type="match status" value="1"/>
</dbReference>
<evidence type="ECO:0000256" key="2">
    <source>
        <dbReference type="ARBA" id="ARBA00006604"/>
    </source>
</evidence>
<dbReference type="InterPro" id="IPR023096">
    <property type="entry name" value="G6P_Isomerase_C"/>
</dbReference>
<dbReference type="GO" id="GO:0051156">
    <property type="term" value="P:glucose 6-phosphate metabolic process"/>
    <property type="evidence" value="ECO:0007669"/>
    <property type="project" value="TreeGrafter"/>
</dbReference>
<dbReference type="InterPro" id="IPR035476">
    <property type="entry name" value="SIS_PGI_1"/>
</dbReference>
<dbReference type="PROSITE" id="PS00174">
    <property type="entry name" value="P_GLUCOSE_ISOMERASE_2"/>
    <property type="match status" value="1"/>
</dbReference>
<dbReference type="PANTHER" id="PTHR11469:SF1">
    <property type="entry name" value="GLUCOSE-6-PHOSPHATE ISOMERASE"/>
    <property type="match status" value="1"/>
</dbReference>
<keyword evidence="3 8" id="KW-0312">Gluconeogenesis</keyword>
<gene>
    <name evidence="8" type="primary">pgi</name>
    <name evidence="10" type="ORF">EDC23_1608</name>
</gene>
<sequence>MSKPQPALSRTALPAWQALRRHAEQLQSVSMRDLFESDPARFDRFSLTLDDMLLDYSKNRITDETLAHLQALAGQCDLPDWIERLFSGERINHTEQRAVLHTALRDPEAGPIRVDGEDVLPQVQAVLAQMRELSEAVRSRHWRGYSGQPITDVVNIGVGGSDLGPLMACEALRPYAIHDLRMHFVSNVDENHILDTLESIKPETTLFIIVSKSFTTRDTLVNAKTARNWFRRVAGDDSAMERHFIAVSDNVAAAGEFGIPESNIFRMWDWVGGRYSMWSAVGLSIAISVGMDHFESMLQGACDMDRHFRNAPLDQNMPVILGLLGIWYNNFLGTQTYAVLPYDQHLKYLPDYLRQMDMESNGKSVDRQGNPITDYETGPVLFGQLGITGQHAFYQLMHQGTKLIPADIIAPITSLHCIRDHHRTLMSNVFAQTEAFMRGKTEAEARTDMQAQGLDEAEIERLLPYRVFPGNKPTNTILFHTLDPRTLGRLIALYEHKVFVQGVIWDINSFDQWGVELGKQLADKILPELADNDPIDSHDTSTNGLINYYKGLRPDK</sequence>
<evidence type="ECO:0000313" key="11">
    <source>
        <dbReference type="Proteomes" id="UP000294914"/>
    </source>
</evidence>
<dbReference type="GO" id="GO:0005829">
    <property type="term" value="C:cytosol"/>
    <property type="evidence" value="ECO:0007669"/>
    <property type="project" value="TreeGrafter"/>
</dbReference>
<dbReference type="Pfam" id="PF00342">
    <property type="entry name" value="PGI"/>
    <property type="match status" value="1"/>
</dbReference>
<dbReference type="UniPathway" id="UPA00109">
    <property type="reaction ID" value="UER00181"/>
</dbReference>
<dbReference type="SUPFAM" id="SSF53697">
    <property type="entry name" value="SIS domain"/>
    <property type="match status" value="1"/>
</dbReference>
<dbReference type="GO" id="GO:0004347">
    <property type="term" value="F:glucose-6-phosphate isomerase activity"/>
    <property type="evidence" value="ECO:0007669"/>
    <property type="project" value="UniProtKB-UniRule"/>
</dbReference>
<evidence type="ECO:0000256" key="5">
    <source>
        <dbReference type="ARBA" id="ARBA00023152"/>
    </source>
</evidence>
<dbReference type="FunFam" id="1.10.1390.10:FF:000001">
    <property type="entry name" value="Glucose-6-phosphate isomerase"/>
    <property type="match status" value="1"/>
</dbReference>
<comment type="subcellular location">
    <subcellularLocation>
        <location evidence="8">Cytoplasm</location>
    </subcellularLocation>
</comment>
<evidence type="ECO:0000256" key="6">
    <source>
        <dbReference type="ARBA" id="ARBA00023235"/>
    </source>
</evidence>
<dbReference type="GO" id="GO:0048029">
    <property type="term" value="F:monosaccharide binding"/>
    <property type="evidence" value="ECO:0007669"/>
    <property type="project" value="TreeGrafter"/>
</dbReference>
<comment type="catalytic activity">
    <reaction evidence="7 8 9">
        <text>alpha-D-glucose 6-phosphate = beta-D-fructose 6-phosphate</text>
        <dbReference type="Rhea" id="RHEA:11816"/>
        <dbReference type="ChEBI" id="CHEBI:57634"/>
        <dbReference type="ChEBI" id="CHEBI:58225"/>
        <dbReference type="EC" id="5.3.1.9"/>
    </reaction>
</comment>
<dbReference type="RefSeq" id="WP_134083119.1">
    <property type="nucleotide sequence ID" value="NZ_SOQX01000003.1"/>
</dbReference>
<dbReference type="EC" id="5.3.1.9" evidence="8"/>
<name>A0A4R8IMQ1_9GAMM</name>
<dbReference type="GO" id="GO:0006096">
    <property type="term" value="P:glycolytic process"/>
    <property type="evidence" value="ECO:0007669"/>
    <property type="project" value="UniProtKB-UniRule"/>
</dbReference>
<accession>A0A4R8IMQ1</accession>
<dbReference type="InterPro" id="IPR001672">
    <property type="entry name" value="G6P_Isomerase"/>
</dbReference>
<dbReference type="CDD" id="cd05016">
    <property type="entry name" value="SIS_PGI_2"/>
    <property type="match status" value="1"/>
</dbReference>
<dbReference type="GO" id="GO:0006094">
    <property type="term" value="P:gluconeogenesis"/>
    <property type="evidence" value="ECO:0007669"/>
    <property type="project" value="UniProtKB-UniRule"/>
</dbReference>
<dbReference type="InterPro" id="IPR046348">
    <property type="entry name" value="SIS_dom_sf"/>
</dbReference>